<proteinExistence type="predicted"/>
<sequence length="124" mass="12674">MNIQSLLQASLFVQVFTIWRLASIILGMVGFISLVIGRQALARSTGPIGSRRPKAMAALLVGLTGVALSVLHLALSTGGFGTGSGKLGAIVALVLGLAGAVLGMIALVRSRRIAGNNSDIIPLK</sequence>
<organism evidence="2 3">
    <name type="scientific">Niastella vici</name>
    <dbReference type="NCBI Taxonomy" id="1703345"/>
    <lineage>
        <taxon>Bacteria</taxon>
        <taxon>Pseudomonadati</taxon>
        <taxon>Bacteroidota</taxon>
        <taxon>Chitinophagia</taxon>
        <taxon>Chitinophagales</taxon>
        <taxon>Chitinophagaceae</taxon>
        <taxon>Niastella</taxon>
    </lineage>
</organism>
<name>A0A1V9FRL2_9BACT</name>
<feature type="transmembrane region" description="Helical" evidence="1">
    <location>
        <begin position="57"/>
        <end position="75"/>
    </location>
</feature>
<reference evidence="2 3" key="1">
    <citation type="submission" date="2016-03" db="EMBL/GenBank/DDBJ databases">
        <title>Niastella vici sp. nov., isolated from farmland soil.</title>
        <authorList>
            <person name="Chen L."/>
            <person name="Wang D."/>
            <person name="Yang S."/>
            <person name="Wang G."/>
        </authorList>
    </citation>
    <scope>NUCLEOTIDE SEQUENCE [LARGE SCALE GENOMIC DNA]</scope>
    <source>
        <strain evidence="2 3">DJ57</strain>
    </source>
</reference>
<feature type="transmembrane region" description="Helical" evidence="1">
    <location>
        <begin position="87"/>
        <end position="108"/>
    </location>
</feature>
<dbReference type="AlphaFoldDB" id="A0A1V9FRL2"/>
<keyword evidence="1" id="KW-1133">Transmembrane helix</keyword>
<dbReference type="InterPro" id="IPR045770">
    <property type="entry name" value="DUF6223"/>
</dbReference>
<dbReference type="EMBL" id="LVYD01000058">
    <property type="protein sequence ID" value="OQP60968.1"/>
    <property type="molecule type" value="Genomic_DNA"/>
</dbReference>
<feature type="transmembrane region" description="Helical" evidence="1">
    <location>
        <begin position="12"/>
        <end position="36"/>
    </location>
</feature>
<dbReference type="RefSeq" id="WP_081151020.1">
    <property type="nucleotide sequence ID" value="NZ_LVYD01000058.1"/>
</dbReference>
<comment type="caution">
    <text evidence="2">The sequence shown here is derived from an EMBL/GenBank/DDBJ whole genome shotgun (WGS) entry which is preliminary data.</text>
</comment>
<dbReference type="Pfam" id="PF19733">
    <property type="entry name" value="DUF6223"/>
    <property type="match status" value="1"/>
</dbReference>
<keyword evidence="3" id="KW-1185">Reference proteome</keyword>
<evidence type="ECO:0000313" key="3">
    <source>
        <dbReference type="Proteomes" id="UP000192796"/>
    </source>
</evidence>
<gene>
    <name evidence="2" type="ORF">A3860_04375</name>
</gene>
<accession>A0A1V9FRL2</accession>
<keyword evidence="1" id="KW-0472">Membrane</keyword>
<dbReference type="Proteomes" id="UP000192796">
    <property type="component" value="Unassembled WGS sequence"/>
</dbReference>
<dbReference type="STRING" id="1703345.A3860_04375"/>
<keyword evidence="1" id="KW-0812">Transmembrane</keyword>
<evidence type="ECO:0000313" key="2">
    <source>
        <dbReference type="EMBL" id="OQP60968.1"/>
    </source>
</evidence>
<evidence type="ECO:0000256" key="1">
    <source>
        <dbReference type="SAM" id="Phobius"/>
    </source>
</evidence>
<protein>
    <submittedName>
        <fullName evidence="2">Uncharacterized protein</fullName>
    </submittedName>
</protein>